<dbReference type="GeneID" id="104610766"/>
<feature type="region of interest" description="Disordered" evidence="1">
    <location>
        <begin position="165"/>
        <end position="189"/>
    </location>
</feature>
<protein>
    <submittedName>
        <fullName evidence="3">Uncharacterized protein LOC104610766</fullName>
    </submittedName>
</protein>
<evidence type="ECO:0000313" key="2">
    <source>
        <dbReference type="Proteomes" id="UP000189703"/>
    </source>
</evidence>
<dbReference type="AlphaFoldDB" id="A0A1U8BGX8"/>
<dbReference type="InParanoid" id="A0A1U8BGX8"/>
<sequence length="230" mass="26845">MQVWQKKNKSLKDYLARFNKEALQVRNLNQSMAVTAIQHGLAPFNFSIFKNPPQTLAALMSHAQKYNNAEEVQTQLQDEEEGPDKRRRESQKDQTDTIRVLMQIHDRNYILWHEKMKTQSNKRNHDKYCDFYRDQGHDTENCFDLRNHIEDRIKRGYLGGFIKSEKSAQEEKHTEDARPSPRTPPTGVIHVISGGVAAGVESSSGRKKYVRLCKIDNRGNKKKRDNVHRR</sequence>
<dbReference type="OMA" id="HNTANCA"/>
<accession>A0A1U8BGX8</accession>
<evidence type="ECO:0000256" key="1">
    <source>
        <dbReference type="SAM" id="MobiDB-lite"/>
    </source>
</evidence>
<feature type="compositionally biased region" description="Basic and acidic residues" evidence="1">
    <location>
        <begin position="83"/>
        <end position="96"/>
    </location>
</feature>
<dbReference type="eggNOG" id="ENOG502SDUF">
    <property type="taxonomic scope" value="Eukaryota"/>
</dbReference>
<feature type="compositionally biased region" description="Basic and acidic residues" evidence="1">
    <location>
        <begin position="165"/>
        <end position="179"/>
    </location>
</feature>
<dbReference type="PANTHER" id="PTHR33223">
    <property type="entry name" value="CCHC-TYPE DOMAIN-CONTAINING PROTEIN"/>
    <property type="match status" value="1"/>
</dbReference>
<proteinExistence type="predicted"/>
<evidence type="ECO:0000313" key="3">
    <source>
        <dbReference type="RefSeq" id="XP_010275843.1"/>
    </source>
</evidence>
<keyword evidence="2" id="KW-1185">Reference proteome</keyword>
<dbReference type="PANTHER" id="PTHR33223:SF10">
    <property type="entry name" value="AMINOTRANSFERASE-LIKE PLANT MOBILE DOMAIN-CONTAINING PROTEIN"/>
    <property type="match status" value="1"/>
</dbReference>
<dbReference type="OrthoDB" id="1740536at2759"/>
<dbReference type="RefSeq" id="XP_010275843.1">
    <property type="nucleotide sequence ID" value="XM_010277541.1"/>
</dbReference>
<organism evidence="2 3">
    <name type="scientific">Nelumbo nucifera</name>
    <name type="common">Sacred lotus</name>
    <dbReference type="NCBI Taxonomy" id="4432"/>
    <lineage>
        <taxon>Eukaryota</taxon>
        <taxon>Viridiplantae</taxon>
        <taxon>Streptophyta</taxon>
        <taxon>Embryophyta</taxon>
        <taxon>Tracheophyta</taxon>
        <taxon>Spermatophyta</taxon>
        <taxon>Magnoliopsida</taxon>
        <taxon>Proteales</taxon>
        <taxon>Nelumbonaceae</taxon>
        <taxon>Nelumbo</taxon>
    </lineage>
</organism>
<dbReference type="KEGG" id="nnu:104610766"/>
<feature type="region of interest" description="Disordered" evidence="1">
    <location>
        <begin position="71"/>
        <end position="96"/>
    </location>
</feature>
<name>A0A1U8BGX8_NELNU</name>
<gene>
    <name evidence="3" type="primary">LOC104610766</name>
</gene>
<dbReference type="Proteomes" id="UP000189703">
    <property type="component" value="Unplaced"/>
</dbReference>
<reference evidence="3" key="1">
    <citation type="submission" date="2025-08" db="UniProtKB">
        <authorList>
            <consortium name="RefSeq"/>
        </authorList>
    </citation>
    <scope>IDENTIFICATION</scope>
</reference>